<dbReference type="PANTHER" id="PTHR35871:SF1">
    <property type="entry name" value="CXC1-LIKE CYSTEINE CLUSTER ASSOCIATED WITH KDZ TRANSPOSASES DOMAIN-CONTAINING PROTEIN"/>
    <property type="match status" value="1"/>
</dbReference>
<comment type="caution">
    <text evidence="1">The sequence shown here is derived from an EMBL/GenBank/DDBJ whole genome shotgun (WGS) entry which is preliminary data.</text>
</comment>
<organism evidence="1 2">
    <name type="scientific">Racocetra fulgida</name>
    <dbReference type="NCBI Taxonomy" id="60492"/>
    <lineage>
        <taxon>Eukaryota</taxon>
        <taxon>Fungi</taxon>
        <taxon>Fungi incertae sedis</taxon>
        <taxon>Mucoromycota</taxon>
        <taxon>Glomeromycotina</taxon>
        <taxon>Glomeromycetes</taxon>
        <taxon>Diversisporales</taxon>
        <taxon>Gigasporaceae</taxon>
        <taxon>Racocetra</taxon>
    </lineage>
</organism>
<accession>A0A9N9IYE7</accession>
<proteinExistence type="predicted"/>
<protein>
    <submittedName>
        <fullName evidence="1">15970_t:CDS:1</fullName>
    </submittedName>
</protein>
<evidence type="ECO:0000313" key="2">
    <source>
        <dbReference type="Proteomes" id="UP000789396"/>
    </source>
</evidence>
<name>A0A9N9IYE7_9GLOM</name>
<dbReference type="OrthoDB" id="10044727at2759"/>
<dbReference type="EMBL" id="CAJVPZ010037498">
    <property type="protein sequence ID" value="CAG8753640.1"/>
    <property type="molecule type" value="Genomic_DNA"/>
</dbReference>
<feature type="non-terminal residue" evidence="1">
    <location>
        <position position="1"/>
    </location>
</feature>
<reference evidence="1" key="1">
    <citation type="submission" date="2021-06" db="EMBL/GenBank/DDBJ databases">
        <authorList>
            <person name="Kallberg Y."/>
            <person name="Tangrot J."/>
            <person name="Rosling A."/>
        </authorList>
    </citation>
    <scope>NUCLEOTIDE SEQUENCE</scope>
    <source>
        <strain evidence="1">IN212</strain>
    </source>
</reference>
<dbReference type="Proteomes" id="UP000789396">
    <property type="component" value="Unassembled WGS sequence"/>
</dbReference>
<gene>
    <name evidence="1" type="ORF">RFULGI_LOCUS13780</name>
</gene>
<dbReference type="PANTHER" id="PTHR35871">
    <property type="entry name" value="EXPRESSED PROTEIN"/>
    <property type="match status" value="1"/>
</dbReference>
<sequence length="166" mass="19197">MEASKIISDVAGKGFAPPLTISLNTAKNYLKEPEYIYRRVQKDVYVDGYEKEDVVAYQNIFLRRMSKLEHRMPVFSGDNMVAETWPDSNVQPLILVIHDKYIFSANDGSRYLWIPDGEQPLRKKDQGRSIHVSEFLTHGRLVLSDEMQPSDELPRKAYVIIYSDKN</sequence>
<evidence type="ECO:0000313" key="1">
    <source>
        <dbReference type="EMBL" id="CAG8753640.1"/>
    </source>
</evidence>
<dbReference type="AlphaFoldDB" id="A0A9N9IYE7"/>
<keyword evidence="2" id="KW-1185">Reference proteome</keyword>